<reference evidence="10" key="1">
    <citation type="journal article" date="2023" name="Mol. Phylogenet. Evol.">
        <title>Genome-scale phylogeny and comparative genomics of the fungal order Sordariales.</title>
        <authorList>
            <person name="Hensen N."/>
            <person name="Bonometti L."/>
            <person name="Westerberg I."/>
            <person name="Brannstrom I.O."/>
            <person name="Guillou S."/>
            <person name="Cros-Aarteil S."/>
            <person name="Calhoun S."/>
            <person name="Haridas S."/>
            <person name="Kuo A."/>
            <person name="Mondo S."/>
            <person name="Pangilinan J."/>
            <person name="Riley R."/>
            <person name="LaButti K."/>
            <person name="Andreopoulos B."/>
            <person name="Lipzen A."/>
            <person name="Chen C."/>
            <person name="Yan M."/>
            <person name="Daum C."/>
            <person name="Ng V."/>
            <person name="Clum A."/>
            <person name="Steindorff A."/>
            <person name="Ohm R.A."/>
            <person name="Martin F."/>
            <person name="Silar P."/>
            <person name="Natvig D.O."/>
            <person name="Lalanne C."/>
            <person name="Gautier V."/>
            <person name="Ament-Velasquez S.L."/>
            <person name="Kruys A."/>
            <person name="Hutchinson M.I."/>
            <person name="Powell A.J."/>
            <person name="Barry K."/>
            <person name="Miller A.N."/>
            <person name="Grigoriev I.V."/>
            <person name="Debuchy R."/>
            <person name="Gladieux P."/>
            <person name="Hiltunen Thoren M."/>
            <person name="Johannesson H."/>
        </authorList>
    </citation>
    <scope>NUCLEOTIDE SEQUENCE</scope>
    <source>
        <strain evidence="10">CBS 958.72</strain>
    </source>
</reference>
<keyword evidence="2 7" id="KW-0378">Hydrolase</keyword>
<feature type="binding site" evidence="4">
    <location>
        <position position="153"/>
    </location>
    <ligand>
        <name>substrate</name>
    </ligand>
</feature>
<feature type="site" description="Important for induction of apoptosis" evidence="5">
    <location>
        <position position="174"/>
    </location>
</feature>
<comment type="caution">
    <text evidence="10">The sequence shown here is derived from an EMBL/GenBank/DDBJ whole genome shotgun (WGS) entry which is preliminary data.</text>
</comment>
<dbReference type="PROSITE" id="PS00892">
    <property type="entry name" value="HIT_1"/>
    <property type="match status" value="1"/>
</dbReference>
<dbReference type="PANTHER" id="PTHR46243:SF1">
    <property type="entry name" value="BIS(5'-ADENOSYL)-TRIPHOSPHATASE"/>
    <property type="match status" value="1"/>
</dbReference>
<evidence type="ECO:0000256" key="6">
    <source>
        <dbReference type="PROSITE-ProRule" id="PRU00464"/>
    </source>
</evidence>
<evidence type="ECO:0000256" key="2">
    <source>
        <dbReference type="ARBA" id="ARBA00022801"/>
    </source>
</evidence>
<evidence type="ECO:0000259" key="9">
    <source>
        <dbReference type="PROSITE" id="PS51084"/>
    </source>
</evidence>
<dbReference type="InterPro" id="IPR036265">
    <property type="entry name" value="HIT-like_sf"/>
</dbReference>
<dbReference type="CDD" id="cd01275">
    <property type="entry name" value="FHIT"/>
    <property type="match status" value="1"/>
</dbReference>
<evidence type="ECO:0000256" key="8">
    <source>
        <dbReference type="SAM" id="MobiDB-lite"/>
    </source>
</evidence>
<feature type="binding site" evidence="4">
    <location>
        <position position="138"/>
    </location>
    <ligand>
        <name>substrate</name>
    </ligand>
</feature>
<dbReference type="InterPro" id="IPR011146">
    <property type="entry name" value="HIT-like"/>
</dbReference>
<dbReference type="SUPFAM" id="SSF54197">
    <property type="entry name" value="HIT-like"/>
    <property type="match status" value="1"/>
</dbReference>
<dbReference type="InterPro" id="IPR039383">
    <property type="entry name" value="FHIT"/>
</dbReference>
<dbReference type="Pfam" id="PF01230">
    <property type="entry name" value="HIT"/>
    <property type="match status" value="1"/>
</dbReference>
<gene>
    <name evidence="10" type="ORF">B0T24DRAFT_533351</name>
</gene>
<dbReference type="Gene3D" id="3.30.428.10">
    <property type="entry name" value="HIT-like"/>
    <property type="match status" value="1"/>
</dbReference>
<keyword evidence="1 7" id="KW-0547">Nucleotide-binding</keyword>
<dbReference type="PROSITE" id="PS51084">
    <property type="entry name" value="HIT_2"/>
    <property type="match status" value="1"/>
</dbReference>
<accession>A0AAE0K3V1</accession>
<dbReference type="GO" id="GO:0047710">
    <property type="term" value="F:bis(5'-adenosyl)-triphosphatase activity"/>
    <property type="evidence" value="ECO:0007669"/>
    <property type="project" value="UniProtKB-UniRule"/>
</dbReference>
<evidence type="ECO:0000256" key="1">
    <source>
        <dbReference type="ARBA" id="ARBA00022741"/>
    </source>
</evidence>
<organism evidence="10 11">
    <name type="scientific">Lasiosphaeria ovina</name>
    <dbReference type="NCBI Taxonomy" id="92902"/>
    <lineage>
        <taxon>Eukaryota</taxon>
        <taxon>Fungi</taxon>
        <taxon>Dikarya</taxon>
        <taxon>Ascomycota</taxon>
        <taxon>Pezizomycotina</taxon>
        <taxon>Sordariomycetes</taxon>
        <taxon>Sordariomycetidae</taxon>
        <taxon>Sordariales</taxon>
        <taxon>Lasiosphaeriaceae</taxon>
        <taxon>Lasiosphaeria</taxon>
    </lineage>
</organism>
<evidence type="ECO:0000256" key="5">
    <source>
        <dbReference type="PIRSR" id="PIRSR639383-3"/>
    </source>
</evidence>
<evidence type="ECO:0000256" key="4">
    <source>
        <dbReference type="PIRSR" id="PIRSR639383-2"/>
    </source>
</evidence>
<evidence type="ECO:0000256" key="3">
    <source>
        <dbReference type="PIRSR" id="PIRSR639383-1"/>
    </source>
</evidence>
<dbReference type="Proteomes" id="UP001287356">
    <property type="component" value="Unassembled WGS sequence"/>
</dbReference>
<feature type="region of interest" description="Disordered" evidence="8">
    <location>
        <begin position="1"/>
        <end position="46"/>
    </location>
</feature>
<feature type="binding site" evidence="4">
    <location>
        <begin position="144"/>
        <end position="147"/>
    </location>
    <ligand>
        <name>substrate</name>
    </ligand>
</feature>
<dbReference type="InterPro" id="IPR019808">
    <property type="entry name" value="Histidine_triad_CS"/>
</dbReference>
<evidence type="ECO:0000313" key="11">
    <source>
        <dbReference type="Proteomes" id="UP001287356"/>
    </source>
</evidence>
<dbReference type="PANTHER" id="PTHR46243">
    <property type="entry name" value="BIS(5'-ADENOSYL)-TRIPHOSPHATASE"/>
    <property type="match status" value="1"/>
</dbReference>
<feature type="domain" description="HIT" evidence="9">
    <location>
        <begin position="43"/>
        <end position="164"/>
    </location>
</feature>
<feature type="compositionally biased region" description="Basic and acidic residues" evidence="8">
    <location>
        <begin position="255"/>
        <end position="266"/>
    </location>
</feature>
<evidence type="ECO:0000313" key="10">
    <source>
        <dbReference type="EMBL" id="KAK3369130.1"/>
    </source>
</evidence>
<comment type="catalytic activity">
    <reaction evidence="7">
        <text>P(1),P(3)-bis(5'-adenosyl) triphosphate + H2O = AMP + ADP + 2 H(+)</text>
        <dbReference type="Rhea" id="RHEA:13893"/>
        <dbReference type="ChEBI" id="CHEBI:15377"/>
        <dbReference type="ChEBI" id="CHEBI:15378"/>
        <dbReference type="ChEBI" id="CHEBI:58529"/>
        <dbReference type="ChEBI" id="CHEBI:456215"/>
        <dbReference type="ChEBI" id="CHEBI:456216"/>
        <dbReference type="EC" id="3.6.1.29"/>
    </reaction>
</comment>
<feature type="active site" description="Tele-AMP-histidine intermediate" evidence="3">
    <location>
        <position position="151"/>
    </location>
</feature>
<dbReference type="AlphaFoldDB" id="A0AAE0K3V1"/>
<dbReference type="GO" id="GO:0000166">
    <property type="term" value="F:nucleotide binding"/>
    <property type="evidence" value="ECO:0007669"/>
    <property type="project" value="UniProtKB-KW"/>
</dbReference>
<dbReference type="InterPro" id="IPR051884">
    <property type="entry name" value="Bis(5'-adenosyl)-TPase_reg"/>
</dbReference>
<feature type="compositionally biased region" description="Low complexity" evidence="8">
    <location>
        <begin position="1"/>
        <end position="10"/>
    </location>
</feature>
<comment type="cofactor">
    <cofactor evidence="7">
        <name>Mn(2+)</name>
        <dbReference type="ChEBI" id="CHEBI:29035"/>
    </cofactor>
</comment>
<feature type="region of interest" description="Disordered" evidence="8">
    <location>
        <begin position="247"/>
        <end position="275"/>
    </location>
</feature>
<sequence length="275" mass="29547">MTASTSAAGPAPGPSSQPPQQPQPQPQLDGQHGQLQTQEPEPEPIYFGPFEVTNQVFLTTAHSFALVNLKPLLPGHVLVCPKRRHQRLTELSAAELTDLFGAVQRVERMLARHYFPTATPSSPVPASPSDGSFNIALQDGPEAGQTVSHVHVHVIPRIRGSTAKAAETPTDELYERMAGEDGNVGGAHWDREFFPPSAAGYRPRPRPGGKFPAIEDCDRRPRSMAEMEAEAAVFRRVLVDMDTELVTLRGGGSGSDHDGAVVDGDSKPPATTDGR</sequence>
<dbReference type="EC" id="3.6.1.29" evidence="7"/>
<feature type="short sequence motif" description="Histidine triad motif" evidence="6">
    <location>
        <begin position="149"/>
        <end position="153"/>
    </location>
</feature>
<proteinExistence type="predicted"/>
<dbReference type="EMBL" id="JAULSN010000006">
    <property type="protein sequence ID" value="KAK3369130.1"/>
    <property type="molecule type" value="Genomic_DNA"/>
</dbReference>
<reference evidence="10" key="2">
    <citation type="submission" date="2023-06" db="EMBL/GenBank/DDBJ databases">
        <authorList>
            <consortium name="Lawrence Berkeley National Laboratory"/>
            <person name="Haridas S."/>
            <person name="Hensen N."/>
            <person name="Bonometti L."/>
            <person name="Westerberg I."/>
            <person name="Brannstrom I.O."/>
            <person name="Guillou S."/>
            <person name="Cros-Aarteil S."/>
            <person name="Calhoun S."/>
            <person name="Kuo A."/>
            <person name="Mondo S."/>
            <person name="Pangilinan J."/>
            <person name="Riley R."/>
            <person name="Labutti K."/>
            <person name="Andreopoulos B."/>
            <person name="Lipzen A."/>
            <person name="Chen C."/>
            <person name="Yanf M."/>
            <person name="Daum C."/>
            <person name="Ng V."/>
            <person name="Clum A."/>
            <person name="Steindorff A."/>
            <person name="Ohm R."/>
            <person name="Martin F."/>
            <person name="Silar P."/>
            <person name="Natvig D."/>
            <person name="Lalanne C."/>
            <person name="Gautier V."/>
            <person name="Ament-Velasquez S.L."/>
            <person name="Kruys A."/>
            <person name="Hutchinson M.I."/>
            <person name="Powell A.J."/>
            <person name="Barry K."/>
            <person name="Miller A.N."/>
            <person name="Grigoriev I.V."/>
            <person name="Debuchy R."/>
            <person name="Gladieux P."/>
            <person name="Thoren M.H."/>
            <person name="Johannesson H."/>
        </authorList>
    </citation>
    <scope>NUCLEOTIDE SEQUENCE</scope>
    <source>
        <strain evidence="10">CBS 958.72</strain>
    </source>
</reference>
<name>A0AAE0K3V1_9PEZI</name>
<keyword evidence="11" id="KW-1185">Reference proteome</keyword>
<feature type="compositionally biased region" description="Pro residues" evidence="8">
    <location>
        <begin position="11"/>
        <end position="25"/>
    </location>
</feature>
<evidence type="ECO:0000256" key="7">
    <source>
        <dbReference type="RuleBase" id="RU366076"/>
    </source>
</evidence>
<protein>
    <recommendedName>
        <fullName evidence="7">Bis(5'-adenosyl)-triphosphatase</fullName>
        <ecNumber evidence="7">3.6.1.29</ecNumber>
    </recommendedName>
</protein>
<feature type="binding site" evidence="4">
    <location>
        <position position="68"/>
    </location>
    <ligand>
        <name>substrate</name>
    </ligand>
</feature>